<dbReference type="Gene3D" id="2.60.40.10">
    <property type="entry name" value="Immunoglobulins"/>
    <property type="match status" value="2"/>
</dbReference>
<dbReference type="InterPro" id="IPR050676">
    <property type="entry name" value="IL-12"/>
</dbReference>
<dbReference type="Proteomes" id="UP000472265">
    <property type="component" value="Chromosome 18"/>
</dbReference>
<dbReference type="GO" id="GO:0004896">
    <property type="term" value="F:cytokine receptor activity"/>
    <property type="evidence" value="ECO:0007669"/>
    <property type="project" value="UniProtKB-UniRule"/>
</dbReference>
<feature type="chain" id="PRO_5025709400" description="Interleukin-12 subunit beta" evidence="4">
    <location>
        <begin position="19"/>
        <end position="356"/>
    </location>
</feature>
<reference evidence="6" key="3">
    <citation type="submission" date="2025-09" db="UniProtKB">
        <authorList>
            <consortium name="Ensembl"/>
        </authorList>
    </citation>
    <scope>IDENTIFICATION</scope>
</reference>
<comment type="subcellular location">
    <subcellularLocation>
        <location evidence="4">Secreted</location>
    </subcellularLocation>
</comment>
<dbReference type="GO" id="GO:0005615">
    <property type="term" value="C:extracellular space"/>
    <property type="evidence" value="ECO:0007669"/>
    <property type="project" value="UniProtKB-KW"/>
</dbReference>
<dbReference type="InterPro" id="IPR015528">
    <property type="entry name" value="IL-12_beta"/>
</dbReference>
<proteinExistence type="inferred from homology"/>
<evidence type="ECO:0000256" key="1">
    <source>
        <dbReference type="ARBA" id="ARBA00022729"/>
    </source>
</evidence>
<keyword evidence="4" id="KW-0393">Immunoglobulin domain</keyword>
<evidence type="ECO:0000256" key="2">
    <source>
        <dbReference type="ARBA" id="ARBA00023157"/>
    </source>
</evidence>
<dbReference type="InParanoid" id="A0A671Z2T5"/>
<reference evidence="6" key="1">
    <citation type="submission" date="2021-04" db="EMBL/GenBank/DDBJ databases">
        <authorList>
            <consortium name="Wellcome Sanger Institute Data Sharing"/>
        </authorList>
    </citation>
    <scope>NUCLEOTIDE SEQUENCE [LARGE SCALE GENOMIC DNA]</scope>
</reference>
<dbReference type="InterPro" id="IPR013783">
    <property type="entry name" value="Ig-like_fold"/>
</dbReference>
<sequence length="356" mass="40907">MKLFILNIVCVLLQVTHQNPISHWPLLPHILVVEVDGTKGQLPLSCLETPEELTRRDSESQDILWMKNGEETAQRGNSYVVELEESLGGANYTCYSRDGSLLNHTVVLIKEDETKKGKILVKADQEDYLKCSAQNYKGEFHCSWTWHRHRVGKVAFIKARRFSDDIDTECSVDTSGRSWTCSSGQSNFFCTVDDSGNRILCADKQHCPYAEESEPILITVYVKTEHFLVENYSKQFFLSDIVKPDKVNISKVNTTVIEWTYPSSWSSPFSYFPLTFQIALFKRPCKRCDNPCTDSKATKTLTVDFANICQFQVKRKTKAVCIRAKDAFCNSPWGEWSHFGLEKNKKNKRQRNRKRA</sequence>
<dbReference type="PROSITE" id="PS50835">
    <property type="entry name" value="IG_LIKE"/>
    <property type="match status" value="1"/>
</dbReference>
<comment type="subunit">
    <text evidence="4">Heterodimer with IL12A; disulfide-linked. The heterodimer is known as interleukin IL-12.</text>
</comment>
<keyword evidence="7" id="KW-1185">Reference proteome</keyword>
<keyword evidence="1 4" id="KW-0732">Signal</keyword>
<feature type="domain" description="Ig-like" evidence="5">
    <location>
        <begin position="28"/>
        <end position="107"/>
    </location>
</feature>
<dbReference type="GeneTree" id="ENSGT00390000012630"/>
<dbReference type="SUPFAM" id="SSF49265">
    <property type="entry name" value="Fibronectin type III"/>
    <property type="match status" value="1"/>
</dbReference>
<dbReference type="PRINTS" id="PR01928">
    <property type="entry name" value="INTRLEUKN12B"/>
</dbReference>
<protein>
    <recommendedName>
        <fullName evidence="4">Interleukin-12 subunit beta</fullName>
        <shortName evidence="4">IL-12B</shortName>
    </recommendedName>
    <alternativeName>
        <fullName evidence="4">Cytotoxic lymphocyte maturation factor 40 kDa subunit</fullName>
    </alternativeName>
    <alternativeName>
        <fullName evidence="4">IL-12 subunit p40</fullName>
    </alternativeName>
</protein>
<dbReference type="Ensembl" id="ENSSAUT00010072518.1">
    <property type="protein sequence ID" value="ENSSAUP00010069293.1"/>
    <property type="gene ID" value="ENSSAUG00010027455.1"/>
</dbReference>
<keyword evidence="4" id="KW-0202">Cytokine</keyword>
<dbReference type="InterPro" id="IPR007110">
    <property type="entry name" value="Ig-like_dom"/>
</dbReference>
<dbReference type="AlphaFoldDB" id="A0A671Z2T5"/>
<keyword evidence="4" id="KW-0964">Secreted</keyword>
<evidence type="ECO:0000313" key="7">
    <source>
        <dbReference type="Proteomes" id="UP000472265"/>
    </source>
</evidence>
<dbReference type="InterPro" id="IPR019482">
    <property type="entry name" value="IL-12_beta_cen-dom"/>
</dbReference>
<keyword evidence="2" id="KW-1015">Disulfide bond</keyword>
<evidence type="ECO:0000256" key="4">
    <source>
        <dbReference type="RuleBase" id="RU281113"/>
    </source>
</evidence>
<accession>A0A671Z2T5</accession>
<organism evidence="6 7">
    <name type="scientific">Sparus aurata</name>
    <name type="common">Gilthead sea bream</name>
    <dbReference type="NCBI Taxonomy" id="8175"/>
    <lineage>
        <taxon>Eukaryota</taxon>
        <taxon>Metazoa</taxon>
        <taxon>Chordata</taxon>
        <taxon>Craniata</taxon>
        <taxon>Vertebrata</taxon>
        <taxon>Euteleostomi</taxon>
        <taxon>Actinopterygii</taxon>
        <taxon>Neopterygii</taxon>
        <taxon>Teleostei</taxon>
        <taxon>Neoteleostei</taxon>
        <taxon>Acanthomorphata</taxon>
        <taxon>Eupercaria</taxon>
        <taxon>Spariformes</taxon>
        <taxon>Sparidae</taxon>
        <taxon>Sparus</taxon>
    </lineage>
</organism>
<reference evidence="6" key="2">
    <citation type="submission" date="2025-08" db="UniProtKB">
        <authorList>
            <consortium name="Ensembl"/>
        </authorList>
    </citation>
    <scope>IDENTIFICATION</scope>
</reference>
<dbReference type="OMA" id="WSEWSHK"/>
<evidence type="ECO:0000259" key="5">
    <source>
        <dbReference type="PROSITE" id="PS50835"/>
    </source>
</evidence>
<dbReference type="PANTHER" id="PTHR48485">
    <property type="entry name" value="INTERLEUKIN-12 SUBUNIT BETA-RELATED"/>
    <property type="match status" value="1"/>
</dbReference>
<dbReference type="InterPro" id="IPR036116">
    <property type="entry name" value="FN3_sf"/>
</dbReference>
<gene>
    <name evidence="6" type="primary">il12ba</name>
    <name evidence="4" type="synonym">IL12B</name>
</gene>
<dbReference type="Pfam" id="PF10420">
    <property type="entry name" value="IL12p40_C"/>
    <property type="match status" value="1"/>
</dbReference>
<evidence type="ECO:0000256" key="3">
    <source>
        <dbReference type="ARBA" id="ARBA00023180"/>
    </source>
</evidence>
<dbReference type="PIRSF" id="PIRSF038007">
    <property type="entry name" value="IL_12_beta"/>
    <property type="match status" value="1"/>
</dbReference>
<keyword evidence="3 4" id="KW-0325">Glycoprotein</keyword>
<dbReference type="GO" id="GO:0005125">
    <property type="term" value="F:cytokine activity"/>
    <property type="evidence" value="ECO:0007669"/>
    <property type="project" value="UniProtKB-KW"/>
</dbReference>
<comment type="similarity">
    <text evidence="4">Belongs to the IL-12B family.</text>
</comment>
<name>A0A671Z2T5_SPAAU</name>
<evidence type="ECO:0000313" key="6">
    <source>
        <dbReference type="Ensembl" id="ENSSAUP00010069293.1"/>
    </source>
</evidence>
<feature type="signal peptide" evidence="4">
    <location>
        <begin position="1"/>
        <end position="18"/>
    </location>
</feature>
<dbReference type="PANTHER" id="PTHR48485:SF4">
    <property type="entry name" value="INTERLEUKIN-12 SUBUNIT BETA"/>
    <property type="match status" value="1"/>
</dbReference>